<dbReference type="InterPro" id="IPR002110">
    <property type="entry name" value="Ankyrin_rpt"/>
</dbReference>
<protein>
    <recommendedName>
        <fullName evidence="7">Ankyrin</fullName>
    </recommendedName>
</protein>
<feature type="compositionally biased region" description="Low complexity" evidence="4">
    <location>
        <begin position="56"/>
        <end position="65"/>
    </location>
</feature>
<dbReference type="PROSITE" id="PS50297">
    <property type="entry name" value="ANK_REP_REGION"/>
    <property type="match status" value="1"/>
</dbReference>
<dbReference type="OrthoDB" id="45118at2759"/>
<accession>A0A1E7FN99</accession>
<dbReference type="PROSITE" id="PS50088">
    <property type="entry name" value="ANK_REPEAT"/>
    <property type="match status" value="1"/>
</dbReference>
<dbReference type="PANTHER" id="PTHR24186:SF50">
    <property type="entry name" value="ANKYRIN REPEAT-CONTAINING PROTEIN ITN1-LIKE ISOFORM X1"/>
    <property type="match status" value="1"/>
</dbReference>
<dbReference type="Gene3D" id="1.25.40.20">
    <property type="entry name" value="Ankyrin repeat-containing domain"/>
    <property type="match status" value="2"/>
</dbReference>
<feature type="region of interest" description="Disordered" evidence="4">
    <location>
        <begin position="46"/>
        <end position="65"/>
    </location>
</feature>
<evidence type="ECO:0008006" key="7">
    <source>
        <dbReference type="Google" id="ProtNLM"/>
    </source>
</evidence>
<evidence type="ECO:0000313" key="5">
    <source>
        <dbReference type="EMBL" id="OEU19638.1"/>
    </source>
</evidence>
<evidence type="ECO:0000256" key="4">
    <source>
        <dbReference type="SAM" id="MobiDB-lite"/>
    </source>
</evidence>
<reference evidence="5 6" key="1">
    <citation type="submission" date="2016-09" db="EMBL/GenBank/DDBJ databases">
        <title>Extensive genetic diversity and differential bi-allelic expression allows diatom success in the polar Southern Ocean.</title>
        <authorList>
            <consortium name="DOE Joint Genome Institute"/>
            <person name="Mock T."/>
            <person name="Otillar R.P."/>
            <person name="Strauss J."/>
            <person name="Dupont C."/>
            <person name="Frickenhaus S."/>
            <person name="Maumus F."/>
            <person name="Mcmullan M."/>
            <person name="Sanges R."/>
            <person name="Schmutz J."/>
            <person name="Toseland A."/>
            <person name="Valas R."/>
            <person name="Veluchamy A."/>
            <person name="Ward B.J."/>
            <person name="Allen A."/>
            <person name="Barry K."/>
            <person name="Falciatore A."/>
            <person name="Ferrante M."/>
            <person name="Fortunato A.E."/>
            <person name="Gloeckner G."/>
            <person name="Gruber A."/>
            <person name="Hipkin R."/>
            <person name="Janech M."/>
            <person name="Kroth P."/>
            <person name="Leese F."/>
            <person name="Lindquist E."/>
            <person name="Lyon B.R."/>
            <person name="Martin J."/>
            <person name="Mayer C."/>
            <person name="Parker M."/>
            <person name="Quesneville H."/>
            <person name="Raymond J."/>
            <person name="Uhlig C."/>
            <person name="Valentin K.U."/>
            <person name="Worden A.Z."/>
            <person name="Armbrust E.V."/>
            <person name="Bowler C."/>
            <person name="Green B."/>
            <person name="Moulton V."/>
            <person name="Van Oosterhout C."/>
            <person name="Grigoriev I."/>
        </authorList>
    </citation>
    <scope>NUCLEOTIDE SEQUENCE [LARGE SCALE GENOMIC DNA]</scope>
    <source>
        <strain evidence="5 6">CCMP1102</strain>
    </source>
</reference>
<sequence>MASSRNNTPLLLLLDGILSQDEQSTSIALEQIKKLDPSLASITFSGSVSDNDNDEQSSSSSSLSPLRSASVLEDIVGRLLGIQPQLARIPSENDGSLPLHFAASIGNIRVTALLLHHYRDAALMHNTKGKIPLHYAAQIVSDSTDDVSSWVPDILNLCLRGAVGNFSDVSTEECANYNIDDHANAIISSINSSNIFTINEGNGIINQPSTSAATSSSSAEQPGTITRIGRGVQVGIGGGYVMNGNFLNRSVIRVPPYPSSSVEILNGNNQSEVRHHHVFATIGAATVTIPGSPTGRFAADVTSRHRHNNKYGRNFHNSFCSPQRLPLNISLPRSKSPILEIDDCGSKKRSTSDSTNDNKRQRRGSVDEGEEDYKEDAATTTKKMCCYGGALEKHTFYQVHAALECSATTNILKCVFERYPEQHTVVDDYGQLPLHLAVSHYRSEGSVDLILEQIWKPNEDACYHRDYFGRLPIHLALMNNADSRFVKVLLDANPSSGVEQCQIVDERFAHDLPIHMATSHRCDLSTIFMLIRGDPTMVQSWKSC</sequence>
<keyword evidence="1" id="KW-0677">Repeat</keyword>
<dbReference type="SUPFAM" id="SSF48403">
    <property type="entry name" value="Ankyrin repeat"/>
    <property type="match status" value="1"/>
</dbReference>
<dbReference type="InterPro" id="IPR036770">
    <property type="entry name" value="Ankyrin_rpt-contain_sf"/>
</dbReference>
<feature type="region of interest" description="Disordered" evidence="4">
    <location>
        <begin position="340"/>
        <end position="374"/>
    </location>
</feature>
<proteinExistence type="predicted"/>
<keyword evidence="6" id="KW-1185">Reference proteome</keyword>
<dbReference type="EMBL" id="KV784355">
    <property type="protein sequence ID" value="OEU19638.1"/>
    <property type="molecule type" value="Genomic_DNA"/>
</dbReference>
<dbReference type="InParanoid" id="A0A1E7FN99"/>
<dbReference type="KEGG" id="fcy:FRACYDRAFT_235696"/>
<gene>
    <name evidence="5" type="ORF">FRACYDRAFT_235696</name>
</gene>
<organism evidence="5 6">
    <name type="scientific">Fragilariopsis cylindrus CCMP1102</name>
    <dbReference type="NCBI Taxonomy" id="635003"/>
    <lineage>
        <taxon>Eukaryota</taxon>
        <taxon>Sar</taxon>
        <taxon>Stramenopiles</taxon>
        <taxon>Ochrophyta</taxon>
        <taxon>Bacillariophyta</taxon>
        <taxon>Bacillariophyceae</taxon>
        <taxon>Bacillariophycidae</taxon>
        <taxon>Bacillariales</taxon>
        <taxon>Bacillariaceae</taxon>
        <taxon>Fragilariopsis</taxon>
    </lineage>
</organism>
<evidence type="ECO:0000313" key="6">
    <source>
        <dbReference type="Proteomes" id="UP000095751"/>
    </source>
</evidence>
<dbReference type="AlphaFoldDB" id="A0A1E7FN99"/>
<evidence type="ECO:0000256" key="3">
    <source>
        <dbReference type="PROSITE-ProRule" id="PRU00023"/>
    </source>
</evidence>
<feature type="repeat" description="ANK" evidence="3">
    <location>
        <begin position="94"/>
        <end position="126"/>
    </location>
</feature>
<keyword evidence="2 3" id="KW-0040">ANK repeat</keyword>
<dbReference type="Proteomes" id="UP000095751">
    <property type="component" value="Unassembled WGS sequence"/>
</dbReference>
<dbReference type="SMART" id="SM00248">
    <property type="entry name" value="ANK"/>
    <property type="match status" value="5"/>
</dbReference>
<evidence type="ECO:0000256" key="2">
    <source>
        <dbReference type="ARBA" id="ARBA00023043"/>
    </source>
</evidence>
<dbReference type="PANTHER" id="PTHR24186">
    <property type="entry name" value="PROTEIN PHOSPHATASE 1 REGULATORY SUBUNIT"/>
    <property type="match status" value="1"/>
</dbReference>
<name>A0A1E7FN99_9STRA</name>
<evidence type="ECO:0000256" key="1">
    <source>
        <dbReference type="ARBA" id="ARBA00022737"/>
    </source>
</evidence>
<dbReference type="GO" id="GO:0005886">
    <property type="term" value="C:plasma membrane"/>
    <property type="evidence" value="ECO:0007669"/>
    <property type="project" value="TreeGrafter"/>
</dbReference>